<reference evidence="2" key="1">
    <citation type="journal article" date="2020" name="mSystems">
        <title>Genome- and Community-Level Interaction Insights into Carbon Utilization and Element Cycling Functions of Hydrothermarchaeota in Hydrothermal Sediment.</title>
        <authorList>
            <person name="Zhou Z."/>
            <person name="Liu Y."/>
            <person name="Xu W."/>
            <person name="Pan J."/>
            <person name="Luo Z.H."/>
            <person name="Li M."/>
        </authorList>
    </citation>
    <scope>NUCLEOTIDE SEQUENCE [LARGE SCALE GENOMIC DNA]</scope>
    <source>
        <strain evidence="2">SpSt-747</strain>
    </source>
</reference>
<gene>
    <name evidence="2" type="ORF">ENV30_05715</name>
</gene>
<accession>A0A7V3YGP4</accession>
<comment type="similarity">
    <text evidence="1">Belongs to the asp23 family.</text>
</comment>
<dbReference type="EMBL" id="DTFV01000080">
    <property type="protein sequence ID" value="HGI30788.1"/>
    <property type="molecule type" value="Genomic_DNA"/>
</dbReference>
<name>A0A7V3YGP4_9BACT</name>
<dbReference type="AlphaFoldDB" id="A0A7V3YGP4"/>
<sequence>MNTEGSPGFIRLSVTTIAEVAARAAVHVEGVRDDFERLLKTVELFRGEDALPHGEKVPLETQDLVVRLRITVSASAPSFFLVAQRVQRSVFDALYSRLGIVPSRVHVEVQNVDWSDLDERG</sequence>
<comment type="caution">
    <text evidence="2">The sequence shown here is derived from an EMBL/GenBank/DDBJ whole genome shotgun (WGS) entry which is preliminary data.</text>
</comment>
<protein>
    <submittedName>
        <fullName evidence="2">Asp23/Gls24 family envelope stress response protein</fullName>
    </submittedName>
</protein>
<proteinExistence type="inferred from homology"/>
<dbReference type="InterPro" id="IPR005531">
    <property type="entry name" value="Asp23"/>
</dbReference>
<organism evidence="2">
    <name type="scientific">Candidatus Caldatribacterium californiense</name>
    <dbReference type="NCBI Taxonomy" id="1454726"/>
    <lineage>
        <taxon>Bacteria</taxon>
        <taxon>Pseudomonadati</taxon>
        <taxon>Atribacterota</taxon>
        <taxon>Atribacteria</taxon>
        <taxon>Atribacterales</taxon>
        <taxon>Candidatus Caldatribacteriaceae</taxon>
        <taxon>Candidatus Caldatribacterium</taxon>
    </lineage>
</organism>
<evidence type="ECO:0000313" key="2">
    <source>
        <dbReference type="EMBL" id="HGI30788.1"/>
    </source>
</evidence>
<dbReference type="Pfam" id="PF03780">
    <property type="entry name" value="Asp23"/>
    <property type="match status" value="1"/>
</dbReference>
<evidence type="ECO:0000256" key="1">
    <source>
        <dbReference type="ARBA" id="ARBA00005721"/>
    </source>
</evidence>